<dbReference type="EMBL" id="FOGV01000008">
    <property type="protein sequence ID" value="SER90438.1"/>
    <property type="molecule type" value="Genomic_DNA"/>
</dbReference>
<evidence type="ECO:0000313" key="2">
    <source>
        <dbReference type="Proteomes" id="UP000199318"/>
    </source>
</evidence>
<protein>
    <submittedName>
        <fullName evidence="1">Uncharacterized protein</fullName>
    </submittedName>
</protein>
<dbReference type="OrthoDB" id="9814639at2"/>
<proteinExistence type="predicted"/>
<comment type="caution">
    <text evidence="1">The sequence shown here is derived from an EMBL/GenBank/DDBJ whole genome shotgun (WGS) entry which is preliminary data.</text>
</comment>
<dbReference type="AlphaFoldDB" id="A0A1H9SZX0"/>
<gene>
    <name evidence="1" type="ORF">SAMN05444126_10882</name>
</gene>
<name>A0A1H9SZX0_9BACI</name>
<organism evidence="1 2">
    <name type="scientific">Salisediminibacterium halotolerans</name>
    <dbReference type="NCBI Taxonomy" id="517425"/>
    <lineage>
        <taxon>Bacteria</taxon>
        <taxon>Bacillati</taxon>
        <taxon>Bacillota</taxon>
        <taxon>Bacilli</taxon>
        <taxon>Bacillales</taxon>
        <taxon>Bacillaceae</taxon>
        <taxon>Salisediminibacterium</taxon>
    </lineage>
</organism>
<reference evidence="2" key="1">
    <citation type="submission" date="2016-10" db="EMBL/GenBank/DDBJ databases">
        <authorList>
            <person name="de Groot N.N."/>
        </authorList>
    </citation>
    <scope>NUCLEOTIDE SEQUENCE [LARGE SCALE GENOMIC DNA]</scope>
    <source>
        <strain evidence="2">10nlg</strain>
    </source>
</reference>
<dbReference type="RefSeq" id="WP_093072592.1">
    <property type="nucleotide sequence ID" value="NZ_FOGV01000008.1"/>
</dbReference>
<evidence type="ECO:0000313" key="1">
    <source>
        <dbReference type="EMBL" id="SER90438.1"/>
    </source>
</evidence>
<dbReference type="Proteomes" id="UP000199318">
    <property type="component" value="Unassembled WGS sequence"/>
</dbReference>
<sequence length="79" mass="8506">MTSIDVLLKGTDDDASSGFFHLKVSLRHRLKKTSPCLTSPLASAEPLRADVLQGLACLAIPQEKAEMLGHPPFLNGVYS</sequence>
<accession>A0A1H9SZX0</accession>
<keyword evidence="2" id="KW-1185">Reference proteome</keyword>